<dbReference type="STRING" id="1147741.A0A0R3S197"/>
<dbReference type="GO" id="GO:0005737">
    <property type="term" value="C:cytoplasm"/>
    <property type="evidence" value="ECO:0007669"/>
    <property type="project" value="TreeGrafter"/>
</dbReference>
<proteinExistence type="inferred from homology"/>
<dbReference type="InterPro" id="IPR011009">
    <property type="entry name" value="Kinase-like_dom_sf"/>
</dbReference>
<dbReference type="SUPFAM" id="SSF56112">
    <property type="entry name" value="Protein kinase-like (PK-like)"/>
    <property type="match status" value="1"/>
</dbReference>
<dbReference type="PANTHER" id="PTHR22603">
    <property type="entry name" value="CHOLINE/ETHANOALAMINE KINASE"/>
    <property type="match status" value="1"/>
</dbReference>
<evidence type="ECO:0000256" key="2">
    <source>
        <dbReference type="ARBA" id="ARBA00023264"/>
    </source>
</evidence>
<protein>
    <submittedName>
        <fullName evidence="5">Choline/ethanolamine kinase</fullName>
    </submittedName>
</protein>
<evidence type="ECO:0000256" key="3">
    <source>
        <dbReference type="ARBA" id="ARBA00038211"/>
    </source>
</evidence>
<dbReference type="GO" id="GO:0004103">
    <property type="term" value="F:choline kinase activity"/>
    <property type="evidence" value="ECO:0007669"/>
    <property type="project" value="TreeGrafter"/>
</dbReference>
<organism evidence="4 5">
    <name type="scientific">Elaeophora elaphi</name>
    <dbReference type="NCBI Taxonomy" id="1147741"/>
    <lineage>
        <taxon>Eukaryota</taxon>
        <taxon>Metazoa</taxon>
        <taxon>Ecdysozoa</taxon>
        <taxon>Nematoda</taxon>
        <taxon>Chromadorea</taxon>
        <taxon>Rhabditida</taxon>
        <taxon>Spirurina</taxon>
        <taxon>Spiruromorpha</taxon>
        <taxon>Filarioidea</taxon>
        <taxon>Onchocercidae</taxon>
        <taxon>Elaeophora</taxon>
    </lineage>
</organism>
<reference evidence="5" key="1">
    <citation type="submission" date="2016-04" db="UniProtKB">
        <authorList>
            <consortium name="WormBaseParasite"/>
        </authorList>
    </citation>
    <scope>IDENTIFICATION</scope>
</reference>
<evidence type="ECO:0000256" key="1">
    <source>
        <dbReference type="ARBA" id="ARBA00023209"/>
    </source>
</evidence>
<evidence type="ECO:0000313" key="4">
    <source>
        <dbReference type="Proteomes" id="UP000050640"/>
    </source>
</evidence>
<dbReference type="GO" id="GO:0004305">
    <property type="term" value="F:ethanolamine kinase activity"/>
    <property type="evidence" value="ECO:0007669"/>
    <property type="project" value="TreeGrafter"/>
</dbReference>
<keyword evidence="1" id="KW-0443">Lipid metabolism</keyword>
<dbReference type="Gene3D" id="3.90.1200.10">
    <property type="match status" value="1"/>
</dbReference>
<sequence length="404" mass="46977">MVAEGDTLKCIFARSFDDSIFRNKLGQLCASYLGGIWTSVPYQQIRIVPQRGGFNNKIFTVELPSGMKPKFNEPQKAILRIYENLSEDYELPEGVISVILAERLHLGPRLLGIFPGGRFEEYIPSRPLTNDEYCKPCVAQEVGRILARVHSLDMPINKMYCLTQIVDDLMESLKGFSRWSTSYPMHTTLAKVAKELCPDVITIDLLAKELETCKECLVRISSPAVFSNNDLHEGNLLLRDGVEVTDEGFVGQKDVKDPIVLIDYEYSCYYYRGFDLCHYCVECCQHNEGKIWPYYEIKQNQWPNEAIQRLYVGAYIDEANKIWHDRGGKRIQCITDLPDDREVAIEHLLREIRQFAAFPHLFWAIWAFRYAEIKQGDFDHFEYAFDRLAMYYYWKPEMLKCLDQ</sequence>
<dbReference type="GO" id="GO:0006646">
    <property type="term" value="P:phosphatidylethanolamine biosynthetic process"/>
    <property type="evidence" value="ECO:0007669"/>
    <property type="project" value="TreeGrafter"/>
</dbReference>
<keyword evidence="1" id="KW-0594">Phospholipid biosynthesis</keyword>
<keyword evidence="4" id="KW-1185">Reference proteome</keyword>
<keyword evidence="1" id="KW-0444">Lipid biosynthesis</keyword>
<dbReference type="PANTHER" id="PTHR22603:SF93">
    <property type="entry name" value="RE24176P"/>
    <property type="match status" value="1"/>
</dbReference>
<dbReference type="WBParaSite" id="EEL_0000843201-mRNA-1">
    <property type="protein sequence ID" value="EEL_0000843201-mRNA-1"/>
    <property type="gene ID" value="EEL_0000843201"/>
</dbReference>
<comment type="similarity">
    <text evidence="3">Belongs to the choline/ethanolamine kinase family.</text>
</comment>
<accession>A0A0R3S197</accession>
<dbReference type="AlphaFoldDB" id="A0A0R3S197"/>
<dbReference type="Proteomes" id="UP000050640">
    <property type="component" value="Unplaced"/>
</dbReference>
<keyword evidence="2" id="KW-1208">Phospholipid metabolism</keyword>
<dbReference type="Pfam" id="PF01633">
    <property type="entry name" value="Choline_kinase"/>
    <property type="match status" value="1"/>
</dbReference>
<name>A0A0R3S197_9BILA</name>
<dbReference type="Gene3D" id="3.30.200.20">
    <property type="entry name" value="Phosphorylase Kinase, domain 1"/>
    <property type="match status" value="1"/>
</dbReference>
<evidence type="ECO:0000313" key="5">
    <source>
        <dbReference type="WBParaSite" id="EEL_0000843201-mRNA-1"/>
    </source>
</evidence>